<dbReference type="InterPro" id="IPR045107">
    <property type="entry name" value="SAC3/GANP/THP3"/>
</dbReference>
<feature type="region of interest" description="Disordered" evidence="1">
    <location>
        <begin position="27"/>
        <end position="66"/>
    </location>
</feature>
<feature type="region of interest" description="Disordered" evidence="1">
    <location>
        <begin position="267"/>
        <end position="286"/>
    </location>
</feature>
<sequence>MDPQNQNGYYSQQQWQQAAYYYNLQQQQPAPPGVATTTRTTPSYPPGTYPSQYAYQDTSGPPGVTPPSYNTTYYQYYYPQTQYYTNGYPQISYPTTARALTVTAPAAPAQSVPQQDSGAPPWKAPYQPSKTEYHAVPTKAAATTTTTPPPSIPASTTAITAVQSSTTQPVQAQPPAKGGTAKYPPSLKAYVHRAFDLCDPTKRDEVEQYLQKVVKDAMLKMTINTTDWENMPLPPACIATKETVDKSTTKTSNVKPITSKAAVTLPIVPSPKKDKQKKKKIKLDADDTPMDDGLRYNAALASIGADDERRAQRAVRFGSEEKVLKSSKRRFQEERPGSDDIPIGDAKDPHVIVGTSTNLEKRYLRLTAAPDPSTVRPLHILRKSLEFVLKKYMEDDKNYAYVNDQLKSIRQDMTVQSIKNEFTAEVYEKHARIALEKSDLGEYNQCQTQLKYLYSAGVTSKYAHEFVAYRILYMLHTMNRTELNTIMAELTLEQKQSTSIAHALRVRKATNSTDYHTFFKNYLNAPNMAGYLMDHFVERERIRGLRVMCKAFRPSLSVSLVATQLGFVDSAGENNSRNSGSSRIVTVEAVNEGMQQASAWLNTTGVIWVLGQEGQSINSKDMMAILELKERQIMQRLDIKGQI</sequence>
<dbReference type="AlphaFoldDB" id="A0A507D6L4"/>
<proteinExistence type="predicted"/>
<accession>A0A507D6L4</accession>
<evidence type="ECO:0000256" key="1">
    <source>
        <dbReference type="SAM" id="MobiDB-lite"/>
    </source>
</evidence>
<dbReference type="VEuPathDB" id="FungiDB:SeMB42_g06326"/>
<evidence type="ECO:0000313" key="3">
    <source>
        <dbReference type="EMBL" id="TPX47076.1"/>
    </source>
</evidence>
<dbReference type="Gene3D" id="1.25.40.990">
    <property type="match status" value="1"/>
</dbReference>
<reference evidence="3 4" key="1">
    <citation type="journal article" date="2019" name="Sci. Rep.">
        <title>Comparative genomics of chytrid fungi reveal insights into the obligate biotrophic and pathogenic lifestyle of Synchytrium endobioticum.</title>
        <authorList>
            <person name="van de Vossenberg B.T.L.H."/>
            <person name="Warris S."/>
            <person name="Nguyen H.D.T."/>
            <person name="van Gent-Pelzer M.P.E."/>
            <person name="Joly D.L."/>
            <person name="van de Geest H.C."/>
            <person name="Bonants P.J.M."/>
            <person name="Smith D.S."/>
            <person name="Levesque C.A."/>
            <person name="van der Lee T.A.J."/>
        </authorList>
    </citation>
    <scope>NUCLEOTIDE SEQUENCE [LARGE SCALE GENOMIC DNA]</scope>
    <source>
        <strain evidence="3 4">LEV6574</strain>
    </source>
</reference>
<dbReference type="InterPro" id="IPR005062">
    <property type="entry name" value="SAC3/GANP/THP3_conserved"/>
</dbReference>
<evidence type="ECO:0000313" key="4">
    <source>
        <dbReference type="Proteomes" id="UP000320475"/>
    </source>
</evidence>
<dbReference type="OrthoDB" id="199574at2759"/>
<feature type="region of interest" description="Disordered" evidence="1">
    <location>
        <begin position="165"/>
        <end position="184"/>
    </location>
</feature>
<dbReference type="Proteomes" id="UP000320475">
    <property type="component" value="Unassembled WGS sequence"/>
</dbReference>
<dbReference type="Pfam" id="PF03399">
    <property type="entry name" value="SAC3_GANP"/>
    <property type="match status" value="1"/>
</dbReference>
<feature type="domain" description="SAC3/GANP/THP3 conserved" evidence="2">
    <location>
        <begin position="362"/>
        <end position="567"/>
    </location>
</feature>
<organism evidence="3 4">
    <name type="scientific">Synchytrium endobioticum</name>
    <dbReference type="NCBI Taxonomy" id="286115"/>
    <lineage>
        <taxon>Eukaryota</taxon>
        <taxon>Fungi</taxon>
        <taxon>Fungi incertae sedis</taxon>
        <taxon>Chytridiomycota</taxon>
        <taxon>Chytridiomycota incertae sedis</taxon>
        <taxon>Chytridiomycetes</taxon>
        <taxon>Synchytriales</taxon>
        <taxon>Synchytriaceae</taxon>
        <taxon>Synchytrium</taxon>
    </lineage>
</organism>
<dbReference type="EMBL" id="QEAM01000086">
    <property type="protein sequence ID" value="TPX47076.1"/>
    <property type="molecule type" value="Genomic_DNA"/>
</dbReference>
<dbReference type="PANTHER" id="PTHR12436">
    <property type="entry name" value="80 KDA MCM3-ASSOCIATED PROTEIN"/>
    <property type="match status" value="1"/>
</dbReference>
<dbReference type="PANTHER" id="PTHR12436:SF4">
    <property type="entry name" value="LEUKOCYTE RECEPTOR CLUSTER MEMBER 8"/>
    <property type="match status" value="1"/>
</dbReference>
<dbReference type="GO" id="GO:0005634">
    <property type="term" value="C:nucleus"/>
    <property type="evidence" value="ECO:0007669"/>
    <property type="project" value="TreeGrafter"/>
</dbReference>
<gene>
    <name evidence="3" type="ORF">SeLEV6574_g02861</name>
</gene>
<evidence type="ECO:0000259" key="2">
    <source>
        <dbReference type="Pfam" id="PF03399"/>
    </source>
</evidence>
<feature type="compositionally biased region" description="Basic and acidic residues" evidence="1">
    <location>
        <begin position="324"/>
        <end position="338"/>
    </location>
</feature>
<protein>
    <recommendedName>
        <fullName evidence="2">SAC3/GANP/THP3 conserved domain-containing protein</fullName>
    </recommendedName>
</protein>
<name>A0A507D6L4_9FUNG</name>
<comment type="caution">
    <text evidence="3">The sequence shown here is derived from an EMBL/GenBank/DDBJ whole genome shotgun (WGS) entry which is preliminary data.</text>
</comment>
<feature type="region of interest" description="Disordered" evidence="1">
    <location>
        <begin position="324"/>
        <end position="349"/>
    </location>
</feature>